<reference evidence="2 3" key="1">
    <citation type="journal article" date="2019" name="Int. J. Syst. Evol. Microbiol.">
        <title>The Global Catalogue of Microorganisms (GCM) 10K type strain sequencing project: providing services to taxonomists for standard genome sequencing and annotation.</title>
        <authorList>
            <consortium name="The Broad Institute Genomics Platform"/>
            <consortium name="The Broad Institute Genome Sequencing Center for Infectious Disease"/>
            <person name="Wu L."/>
            <person name="Ma J."/>
        </authorList>
    </citation>
    <scope>NUCLEOTIDE SEQUENCE [LARGE SCALE GENOMIC DNA]</scope>
    <source>
        <strain evidence="2 3">JCM 14900</strain>
    </source>
</reference>
<dbReference type="InterPro" id="IPR016032">
    <property type="entry name" value="Sig_transdc_resp-reg_C-effctor"/>
</dbReference>
<dbReference type="CDD" id="cd06170">
    <property type="entry name" value="LuxR_C_like"/>
    <property type="match status" value="1"/>
</dbReference>
<evidence type="ECO:0000313" key="2">
    <source>
        <dbReference type="EMBL" id="GAA1930675.1"/>
    </source>
</evidence>
<dbReference type="PROSITE" id="PS50043">
    <property type="entry name" value="HTH_LUXR_2"/>
    <property type="match status" value="1"/>
</dbReference>
<dbReference type="Pfam" id="PF13191">
    <property type="entry name" value="AAA_16"/>
    <property type="match status" value="1"/>
</dbReference>
<dbReference type="PROSITE" id="PS00622">
    <property type="entry name" value="HTH_LUXR_1"/>
    <property type="match status" value="1"/>
</dbReference>
<dbReference type="RefSeq" id="WP_248148157.1">
    <property type="nucleotide sequence ID" value="NZ_BAAAOF010000004.1"/>
</dbReference>
<dbReference type="InterPro" id="IPR027417">
    <property type="entry name" value="P-loop_NTPase"/>
</dbReference>
<gene>
    <name evidence="2" type="ORF">GCM10009775_23400</name>
</gene>
<dbReference type="SUPFAM" id="SSF46894">
    <property type="entry name" value="C-terminal effector domain of the bipartite response regulators"/>
    <property type="match status" value="1"/>
</dbReference>
<dbReference type="EMBL" id="BAAAOF010000004">
    <property type="protein sequence ID" value="GAA1930675.1"/>
    <property type="molecule type" value="Genomic_DNA"/>
</dbReference>
<dbReference type="SUPFAM" id="SSF52540">
    <property type="entry name" value="P-loop containing nucleoside triphosphate hydrolases"/>
    <property type="match status" value="1"/>
</dbReference>
<evidence type="ECO:0000259" key="1">
    <source>
        <dbReference type="PROSITE" id="PS50043"/>
    </source>
</evidence>
<dbReference type="InterPro" id="IPR036388">
    <property type="entry name" value="WH-like_DNA-bd_sf"/>
</dbReference>
<proteinExistence type="predicted"/>
<dbReference type="PANTHER" id="PTHR47691:SF3">
    <property type="entry name" value="HTH-TYPE TRANSCRIPTIONAL REGULATOR RV0890C-RELATED"/>
    <property type="match status" value="1"/>
</dbReference>
<comment type="caution">
    <text evidence="2">The sequence shown here is derived from an EMBL/GenBank/DDBJ whole genome shotgun (WGS) entry which is preliminary data.</text>
</comment>
<dbReference type="PRINTS" id="PR00038">
    <property type="entry name" value="HTHLUXR"/>
</dbReference>
<dbReference type="Proteomes" id="UP001501343">
    <property type="component" value="Unassembled WGS sequence"/>
</dbReference>
<evidence type="ECO:0000313" key="3">
    <source>
        <dbReference type="Proteomes" id="UP001501343"/>
    </source>
</evidence>
<organism evidence="2 3">
    <name type="scientific">Microbacterium aoyamense</name>
    <dbReference type="NCBI Taxonomy" id="344166"/>
    <lineage>
        <taxon>Bacteria</taxon>
        <taxon>Bacillati</taxon>
        <taxon>Actinomycetota</taxon>
        <taxon>Actinomycetes</taxon>
        <taxon>Micrococcales</taxon>
        <taxon>Microbacteriaceae</taxon>
        <taxon>Microbacterium</taxon>
    </lineage>
</organism>
<dbReference type="InterPro" id="IPR058852">
    <property type="entry name" value="HTH_77"/>
</dbReference>
<dbReference type="InterPro" id="IPR041664">
    <property type="entry name" value="AAA_16"/>
</dbReference>
<dbReference type="Pfam" id="PF25872">
    <property type="entry name" value="HTH_77"/>
    <property type="match status" value="1"/>
</dbReference>
<dbReference type="Gene3D" id="1.10.10.10">
    <property type="entry name" value="Winged helix-like DNA-binding domain superfamily/Winged helix DNA-binding domain"/>
    <property type="match status" value="1"/>
</dbReference>
<feature type="domain" description="HTH luxR-type" evidence="1">
    <location>
        <begin position="723"/>
        <end position="788"/>
    </location>
</feature>
<protein>
    <recommendedName>
        <fullName evidence="1">HTH luxR-type domain-containing protein</fullName>
    </recommendedName>
</protein>
<dbReference type="Gene3D" id="3.40.50.300">
    <property type="entry name" value="P-loop containing nucleotide triphosphate hydrolases"/>
    <property type="match status" value="1"/>
</dbReference>
<dbReference type="SMART" id="SM00421">
    <property type="entry name" value="HTH_LUXR"/>
    <property type="match status" value="1"/>
</dbReference>
<dbReference type="Pfam" id="PF00196">
    <property type="entry name" value="GerE"/>
    <property type="match status" value="1"/>
</dbReference>
<sequence length="795" mass="85594">MELVGREREYAELTRIVSQTLGGVVVVTGAPGVGKSALLTTALRDGADDPSAIWWIDLRSSTAAEDTLIEAIARCLGVWPAVGDASARDVLSASVASNRTIIVVDHAEDFELDDAELRSFVEHAHRTTVVLATNRVPEVRSSTTLLLTSLEVPNAEATLAEVRASPSVRLFLRAAERVGVIPDDEGVFAVGEICDLVGGLPLAIELAAARTRLLSLTALARELGAEPDHPVDLELLRSSQGSMRATLHATIATLEPDQVDLLERLSAFHGRFPLDAAVTVSGRPLAAVLDDLERLVDLRLVDPRAGFSEPELGLLPIVRAYVRERAADHGEDARRRYLQALAAEGASARAELRASEAIERLRVLRRDVDIELRTLMREDPVAAVELAVSAAPVLEASEIGATIGEVLDAALRSRPALPLTRALRAAALLWSSRMIALAPDAQDSVELVTQRWQQGAALADDTILSLQAWMIAVHNGTTTGDLRFSVTASIEGRAMAAAADLPAWTARFEMWAAGALHHTDGPAAAIEIGLRALERAQRTGDLSSIAWGIMLLNTLPLDQVPDHPPVPRLEEGFAIARRLSDAVLESFMYAALTMREQRAGHLASAAHWCALRLELGIRRGWSALSGISFVHTVLIASRVTDDDAAAVTARLIGVVRIDLERILRSMAPSTRPLFDEACRRTRNMLQPHRFAQHVAEGGLLSAADASAVAIAWLRRHSAETPAPPPRTSPITPRELDVLALLSHGLTNKEIADRLHLSAKTVMHHSVAIYRKLGVRGRAEAVAYAFRHGLVAAGAD</sequence>
<dbReference type="PANTHER" id="PTHR47691">
    <property type="entry name" value="REGULATOR-RELATED"/>
    <property type="match status" value="1"/>
</dbReference>
<dbReference type="InterPro" id="IPR000792">
    <property type="entry name" value="Tscrpt_reg_LuxR_C"/>
</dbReference>
<keyword evidence="3" id="KW-1185">Reference proteome</keyword>
<accession>A0ABN2PS54</accession>
<name>A0ABN2PS54_9MICO</name>